<keyword evidence="3" id="KW-1185">Reference proteome</keyword>
<gene>
    <name evidence="2" type="ORF">ACFQL7_06890</name>
</gene>
<accession>A0ABD5YPT5</accession>
<dbReference type="PANTHER" id="PTHR36840">
    <property type="entry name" value="BLL5714 PROTEIN"/>
    <property type="match status" value="1"/>
</dbReference>
<dbReference type="AlphaFoldDB" id="A0ABD5YPT5"/>
<keyword evidence="1" id="KW-0472">Membrane</keyword>
<proteinExistence type="predicted"/>
<feature type="transmembrane region" description="Helical" evidence="1">
    <location>
        <begin position="51"/>
        <end position="72"/>
    </location>
</feature>
<dbReference type="Proteomes" id="UP001596417">
    <property type="component" value="Unassembled WGS sequence"/>
</dbReference>
<evidence type="ECO:0000256" key="1">
    <source>
        <dbReference type="SAM" id="Phobius"/>
    </source>
</evidence>
<sequence>MSTTDPPVNTSSSVDDREQSVTPLELFFDLVFVFAFTQVTGFLIHHLTWTGLAQSAALLGVLWWAWVCYSWLTGVVNAEEVMSARLVVLAAMAAMLIVALAVPDAFGDDAVLFGIAYFIVRFLHIVLYIVVAPAETQTAVRRIAPGFLGGPALLVLAGFFDGSVQAILWILAIVIDYGIVFIRGVEGFHVHVEHFVERHRLIMIIALGESLIAIGIGAGEFH</sequence>
<feature type="transmembrane region" description="Helical" evidence="1">
    <location>
        <begin position="166"/>
        <end position="185"/>
    </location>
</feature>
<feature type="transmembrane region" description="Helical" evidence="1">
    <location>
        <begin position="201"/>
        <end position="219"/>
    </location>
</feature>
<dbReference type="Pfam" id="PF06772">
    <property type="entry name" value="LtrA"/>
    <property type="match status" value="1"/>
</dbReference>
<dbReference type="EMBL" id="JBHTAX010000001">
    <property type="protein sequence ID" value="MFC7189608.1"/>
    <property type="molecule type" value="Genomic_DNA"/>
</dbReference>
<evidence type="ECO:0000313" key="2">
    <source>
        <dbReference type="EMBL" id="MFC7189608.1"/>
    </source>
</evidence>
<dbReference type="PANTHER" id="PTHR36840:SF1">
    <property type="entry name" value="BLL5714 PROTEIN"/>
    <property type="match status" value="1"/>
</dbReference>
<comment type="caution">
    <text evidence="2">The sequence shown here is derived from an EMBL/GenBank/DDBJ whole genome shotgun (WGS) entry which is preliminary data.</text>
</comment>
<dbReference type="InterPro" id="IPR010640">
    <property type="entry name" value="Low_temperature_requirement_A"/>
</dbReference>
<keyword evidence="1" id="KW-0812">Transmembrane</keyword>
<organism evidence="2 3">
    <name type="scientific">Halocatena marina</name>
    <dbReference type="NCBI Taxonomy" id="2934937"/>
    <lineage>
        <taxon>Archaea</taxon>
        <taxon>Methanobacteriati</taxon>
        <taxon>Methanobacteriota</taxon>
        <taxon>Stenosarchaea group</taxon>
        <taxon>Halobacteria</taxon>
        <taxon>Halobacteriales</taxon>
        <taxon>Natronomonadaceae</taxon>
        <taxon>Halocatena</taxon>
    </lineage>
</organism>
<feature type="transmembrane region" description="Helical" evidence="1">
    <location>
        <begin position="143"/>
        <end position="160"/>
    </location>
</feature>
<protein>
    <submittedName>
        <fullName evidence="2">Low temperature requirement protein A</fullName>
    </submittedName>
</protein>
<reference evidence="2 3" key="1">
    <citation type="journal article" date="2019" name="Int. J. Syst. Evol. Microbiol.">
        <title>The Global Catalogue of Microorganisms (GCM) 10K type strain sequencing project: providing services to taxonomists for standard genome sequencing and annotation.</title>
        <authorList>
            <consortium name="The Broad Institute Genomics Platform"/>
            <consortium name="The Broad Institute Genome Sequencing Center for Infectious Disease"/>
            <person name="Wu L."/>
            <person name="Ma J."/>
        </authorList>
    </citation>
    <scope>NUCLEOTIDE SEQUENCE [LARGE SCALE GENOMIC DNA]</scope>
    <source>
        <strain evidence="2 3">RDMS1</strain>
    </source>
</reference>
<feature type="transmembrane region" description="Helical" evidence="1">
    <location>
        <begin position="112"/>
        <end position="131"/>
    </location>
</feature>
<dbReference type="RefSeq" id="WP_390205077.1">
    <property type="nucleotide sequence ID" value="NZ_JBHSZC010000001.1"/>
</dbReference>
<evidence type="ECO:0000313" key="3">
    <source>
        <dbReference type="Proteomes" id="UP001596417"/>
    </source>
</evidence>
<feature type="transmembrane region" description="Helical" evidence="1">
    <location>
        <begin position="26"/>
        <end position="45"/>
    </location>
</feature>
<keyword evidence="1" id="KW-1133">Transmembrane helix</keyword>
<name>A0ABD5YPT5_9EURY</name>
<feature type="transmembrane region" description="Helical" evidence="1">
    <location>
        <begin position="84"/>
        <end position="106"/>
    </location>
</feature>